<proteinExistence type="predicted"/>
<reference evidence="1 2" key="1">
    <citation type="submission" date="2011-02" db="EMBL/GenBank/DDBJ databases">
        <title>The Genome Sequence of Sphaeroforma arctica JP610.</title>
        <authorList>
            <consortium name="The Broad Institute Genome Sequencing Platform"/>
            <person name="Russ C."/>
            <person name="Cuomo C."/>
            <person name="Young S.K."/>
            <person name="Zeng Q."/>
            <person name="Gargeya S."/>
            <person name="Alvarado L."/>
            <person name="Berlin A."/>
            <person name="Chapman S.B."/>
            <person name="Chen Z."/>
            <person name="Freedman E."/>
            <person name="Gellesch M."/>
            <person name="Goldberg J."/>
            <person name="Griggs A."/>
            <person name="Gujja S."/>
            <person name="Heilman E."/>
            <person name="Heiman D."/>
            <person name="Howarth C."/>
            <person name="Mehta T."/>
            <person name="Neiman D."/>
            <person name="Pearson M."/>
            <person name="Roberts A."/>
            <person name="Saif S."/>
            <person name="Shea T."/>
            <person name="Shenoy N."/>
            <person name="Sisk P."/>
            <person name="Stolte C."/>
            <person name="Sykes S."/>
            <person name="White J."/>
            <person name="Yandava C."/>
            <person name="Burger G."/>
            <person name="Gray M.W."/>
            <person name="Holland P.W.H."/>
            <person name="King N."/>
            <person name="Lang F.B.F."/>
            <person name="Roger A.J."/>
            <person name="Ruiz-Trillo I."/>
            <person name="Haas B."/>
            <person name="Nusbaum C."/>
            <person name="Birren B."/>
        </authorList>
    </citation>
    <scope>NUCLEOTIDE SEQUENCE [LARGE SCALE GENOMIC DNA]</scope>
    <source>
        <strain evidence="1 2">JP610</strain>
    </source>
</reference>
<dbReference type="AlphaFoldDB" id="A0A0L0F319"/>
<gene>
    <name evidence="1" type="ORF">SARC_16356</name>
</gene>
<name>A0A0L0F319_9EUKA</name>
<dbReference type="EMBL" id="KQ249480">
    <property type="protein sequence ID" value="KNC71110.1"/>
    <property type="molecule type" value="Genomic_DNA"/>
</dbReference>
<evidence type="ECO:0000313" key="1">
    <source>
        <dbReference type="EMBL" id="KNC71110.1"/>
    </source>
</evidence>
<dbReference type="GeneID" id="25916860"/>
<sequence length="55" mass="6360">MEMVQGAPPASGQFTEARANVFKILFREYGLPIFTILKPHLIRLCESDKRHSQWT</sequence>
<dbReference type="Proteomes" id="UP000054560">
    <property type="component" value="Unassembled WGS sequence"/>
</dbReference>
<organism evidence="1 2">
    <name type="scientific">Sphaeroforma arctica JP610</name>
    <dbReference type="NCBI Taxonomy" id="667725"/>
    <lineage>
        <taxon>Eukaryota</taxon>
        <taxon>Ichthyosporea</taxon>
        <taxon>Ichthyophonida</taxon>
        <taxon>Sphaeroforma</taxon>
    </lineage>
</organism>
<keyword evidence="2" id="KW-1185">Reference proteome</keyword>
<protein>
    <submittedName>
        <fullName evidence="1">Uncharacterized protein</fullName>
    </submittedName>
</protein>
<evidence type="ECO:0000313" key="2">
    <source>
        <dbReference type="Proteomes" id="UP000054560"/>
    </source>
</evidence>
<feature type="non-terminal residue" evidence="1">
    <location>
        <position position="55"/>
    </location>
</feature>
<accession>A0A0L0F319</accession>
<dbReference type="RefSeq" id="XP_014145012.1">
    <property type="nucleotide sequence ID" value="XM_014289537.1"/>
</dbReference>